<dbReference type="InterPro" id="IPR001789">
    <property type="entry name" value="Sig_transdc_resp-reg_receiver"/>
</dbReference>
<dbReference type="SUPFAM" id="SSF52172">
    <property type="entry name" value="CheY-like"/>
    <property type="match status" value="1"/>
</dbReference>
<dbReference type="SMART" id="SM00448">
    <property type="entry name" value="REC"/>
    <property type="match status" value="1"/>
</dbReference>
<dbReference type="CDD" id="cd16917">
    <property type="entry name" value="HATPase_UhpB-NarQ-NarX-like"/>
    <property type="match status" value="1"/>
</dbReference>
<sequence length="460" mass="49697">MLIHPTLDLWQPRGFGPALLLALIVALGMWVRSRRRLIDALARQVEHLRIERELREEAARLAERSVIAAEMHDVLAHRLSLLALHSGVLATRTDTLPAPVVERLGLLRSTSTAALNELREVLGALHQTGAAPELAPALQELDDVVDQARAAGQDVESSTVGNPAQAPLAHRLAVYRIVREALSNARKHAGDAAIVIRVAYTDLTTTVDVTNTAGAQGYPVVSSGFGLIGLRERVAALVRLGLSDLLGTDPGIEVVAQAAEGLQAIEQATAHRIDVALMDVRMPRMDGITAITRLRALPHPPRIITLTTFDLDEYVYNALAAGADGFLLKDTDPAEILRAVHLVAAGSAMLHPVAARRLIDRYHHTARPRAAAAQQRIDRLTPREREVLALLAEGATNADIAAALGMRESTVKAHVSRILTALEVTNGSGPHCSPVTYPPLEGRFRRLGVWWGTCRVVAFM</sequence>
<dbReference type="InterPro" id="IPR000792">
    <property type="entry name" value="Tscrpt_reg_LuxR_C"/>
</dbReference>
<name>A0ABW6QQB2_9NOCA</name>
<dbReference type="Pfam" id="PF07730">
    <property type="entry name" value="HisKA_3"/>
    <property type="match status" value="1"/>
</dbReference>
<dbReference type="Pfam" id="PF00072">
    <property type="entry name" value="Response_reg"/>
    <property type="match status" value="1"/>
</dbReference>
<keyword evidence="3" id="KW-0238">DNA-binding</keyword>
<feature type="transmembrane region" description="Helical" evidence="6">
    <location>
        <begin position="14"/>
        <end position="31"/>
    </location>
</feature>
<feature type="modified residue" description="4-aspartylphosphate" evidence="5">
    <location>
        <position position="279"/>
    </location>
</feature>
<keyword evidence="6" id="KW-1133">Transmembrane helix</keyword>
<evidence type="ECO:0000313" key="10">
    <source>
        <dbReference type="Proteomes" id="UP001601948"/>
    </source>
</evidence>
<dbReference type="InterPro" id="IPR016032">
    <property type="entry name" value="Sig_transdc_resp-reg_C-effctor"/>
</dbReference>
<evidence type="ECO:0000256" key="2">
    <source>
        <dbReference type="ARBA" id="ARBA00023015"/>
    </source>
</evidence>
<evidence type="ECO:0000256" key="4">
    <source>
        <dbReference type="ARBA" id="ARBA00023163"/>
    </source>
</evidence>
<dbReference type="SUPFAM" id="SSF46894">
    <property type="entry name" value="C-terminal effector domain of the bipartite response regulators"/>
    <property type="match status" value="1"/>
</dbReference>
<dbReference type="Proteomes" id="UP001601948">
    <property type="component" value="Unassembled WGS sequence"/>
</dbReference>
<keyword evidence="4" id="KW-0804">Transcription</keyword>
<dbReference type="RefSeq" id="WP_387716296.1">
    <property type="nucleotide sequence ID" value="NZ_JBIAPI010000002.1"/>
</dbReference>
<keyword evidence="2" id="KW-0805">Transcription regulation</keyword>
<proteinExistence type="predicted"/>
<evidence type="ECO:0000259" key="8">
    <source>
        <dbReference type="PROSITE" id="PS50110"/>
    </source>
</evidence>
<keyword evidence="10" id="KW-1185">Reference proteome</keyword>
<dbReference type="InterPro" id="IPR011712">
    <property type="entry name" value="Sig_transdc_His_kin_sub3_dim/P"/>
</dbReference>
<keyword evidence="6" id="KW-0472">Membrane</keyword>
<dbReference type="PRINTS" id="PR00038">
    <property type="entry name" value="HTHLUXR"/>
</dbReference>
<feature type="domain" description="Response regulatory" evidence="8">
    <location>
        <begin position="228"/>
        <end position="344"/>
    </location>
</feature>
<reference evidence="9 10" key="1">
    <citation type="submission" date="2024-10" db="EMBL/GenBank/DDBJ databases">
        <title>The Natural Products Discovery Center: Release of the First 8490 Sequenced Strains for Exploring Actinobacteria Biosynthetic Diversity.</title>
        <authorList>
            <person name="Kalkreuter E."/>
            <person name="Kautsar S.A."/>
            <person name="Yang D."/>
            <person name="Bader C.D."/>
            <person name="Teijaro C.N."/>
            <person name="Fluegel L."/>
            <person name="Davis C.M."/>
            <person name="Simpson J.R."/>
            <person name="Lauterbach L."/>
            <person name="Steele A.D."/>
            <person name="Gui C."/>
            <person name="Meng S."/>
            <person name="Li G."/>
            <person name="Viehrig K."/>
            <person name="Ye F."/>
            <person name="Su P."/>
            <person name="Kiefer A.F."/>
            <person name="Nichols A."/>
            <person name="Cepeda A.J."/>
            <person name="Yan W."/>
            <person name="Fan B."/>
            <person name="Jiang Y."/>
            <person name="Adhikari A."/>
            <person name="Zheng C.-J."/>
            <person name="Schuster L."/>
            <person name="Cowan T.M."/>
            <person name="Smanski M.J."/>
            <person name="Chevrette M.G."/>
            <person name="De Carvalho L.P.S."/>
            <person name="Shen B."/>
        </authorList>
    </citation>
    <scope>NUCLEOTIDE SEQUENCE [LARGE SCALE GENOMIC DNA]</scope>
    <source>
        <strain evidence="9 10">NPDC003040</strain>
    </source>
</reference>
<feature type="domain" description="HTH luxR-type" evidence="7">
    <location>
        <begin position="373"/>
        <end position="442"/>
    </location>
</feature>
<organism evidence="9 10">
    <name type="scientific">Nocardia suismassiliense</name>
    <dbReference type="NCBI Taxonomy" id="2077092"/>
    <lineage>
        <taxon>Bacteria</taxon>
        <taxon>Bacillati</taxon>
        <taxon>Actinomycetota</taxon>
        <taxon>Actinomycetes</taxon>
        <taxon>Mycobacteriales</taxon>
        <taxon>Nocardiaceae</taxon>
        <taxon>Nocardia</taxon>
    </lineage>
</organism>
<dbReference type="Gene3D" id="3.30.565.10">
    <property type="entry name" value="Histidine kinase-like ATPase, C-terminal domain"/>
    <property type="match status" value="1"/>
</dbReference>
<evidence type="ECO:0000259" key="7">
    <source>
        <dbReference type="PROSITE" id="PS50043"/>
    </source>
</evidence>
<dbReference type="PROSITE" id="PS50043">
    <property type="entry name" value="HTH_LUXR_2"/>
    <property type="match status" value="1"/>
</dbReference>
<dbReference type="Gene3D" id="1.20.5.1930">
    <property type="match status" value="1"/>
</dbReference>
<evidence type="ECO:0000256" key="5">
    <source>
        <dbReference type="PROSITE-ProRule" id="PRU00169"/>
    </source>
</evidence>
<dbReference type="PROSITE" id="PS50110">
    <property type="entry name" value="RESPONSE_REGULATORY"/>
    <property type="match status" value="1"/>
</dbReference>
<dbReference type="PANTHER" id="PTHR43214:SF24">
    <property type="entry name" value="TRANSCRIPTIONAL REGULATORY PROTEIN NARL-RELATED"/>
    <property type="match status" value="1"/>
</dbReference>
<dbReference type="InterPro" id="IPR039420">
    <property type="entry name" value="WalR-like"/>
</dbReference>
<comment type="caution">
    <text evidence="9">The sequence shown here is derived from an EMBL/GenBank/DDBJ whole genome shotgun (WGS) entry which is preliminary data.</text>
</comment>
<keyword evidence="1 5" id="KW-0597">Phosphoprotein</keyword>
<accession>A0ABW6QQB2</accession>
<evidence type="ECO:0000256" key="6">
    <source>
        <dbReference type="SAM" id="Phobius"/>
    </source>
</evidence>
<evidence type="ECO:0000256" key="1">
    <source>
        <dbReference type="ARBA" id="ARBA00022553"/>
    </source>
</evidence>
<keyword evidence="6" id="KW-0812">Transmembrane</keyword>
<dbReference type="InterPro" id="IPR058245">
    <property type="entry name" value="NreC/VraR/RcsB-like_REC"/>
</dbReference>
<dbReference type="CDD" id="cd06170">
    <property type="entry name" value="LuxR_C_like"/>
    <property type="match status" value="1"/>
</dbReference>
<gene>
    <name evidence="9" type="ORF">ACFYV7_10655</name>
</gene>
<dbReference type="Pfam" id="PF00196">
    <property type="entry name" value="GerE"/>
    <property type="match status" value="1"/>
</dbReference>
<dbReference type="CDD" id="cd17535">
    <property type="entry name" value="REC_NarL-like"/>
    <property type="match status" value="1"/>
</dbReference>
<dbReference type="InterPro" id="IPR011006">
    <property type="entry name" value="CheY-like_superfamily"/>
</dbReference>
<dbReference type="SMART" id="SM00421">
    <property type="entry name" value="HTH_LUXR"/>
    <property type="match status" value="1"/>
</dbReference>
<dbReference type="InterPro" id="IPR036890">
    <property type="entry name" value="HATPase_C_sf"/>
</dbReference>
<protein>
    <submittedName>
        <fullName evidence="9">Response regulator</fullName>
    </submittedName>
</protein>
<dbReference type="EMBL" id="JBIAPI010000002">
    <property type="protein sequence ID" value="MFF3223243.1"/>
    <property type="molecule type" value="Genomic_DNA"/>
</dbReference>
<evidence type="ECO:0000256" key="3">
    <source>
        <dbReference type="ARBA" id="ARBA00023125"/>
    </source>
</evidence>
<dbReference type="SUPFAM" id="SSF55874">
    <property type="entry name" value="ATPase domain of HSP90 chaperone/DNA topoisomerase II/histidine kinase"/>
    <property type="match status" value="1"/>
</dbReference>
<dbReference type="Gene3D" id="3.40.50.2300">
    <property type="match status" value="1"/>
</dbReference>
<evidence type="ECO:0000313" key="9">
    <source>
        <dbReference type="EMBL" id="MFF3223243.1"/>
    </source>
</evidence>
<dbReference type="PANTHER" id="PTHR43214">
    <property type="entry name" value="TWO-COMPONENT RESPONSE REGULATOR"/>
    <property type="match status" value="1"/>
</dbReference>